<dbReference type="PROSITE" id="PS51318">
    <property type="entry name" value="TAT"/>
    <property type="match status" value="1"/>
</dbReference>
<dbReference type="PANTHER" id="PTHR43737">
    <property type="entry name" value="BLL7424 PROTEIN"/>
    <property type="match status" value="1"/>
</dbReference>
<name>M5RC03_9BACT</name>
<evidence type="ECO:0000313" key="2">
    <source>
        <dbReference type="Proteomes" id="UP000011991"/>
    </source>
</evidence>
<dbReference type="PATRIC" id="fig|1265738.3.peg.6036"/>
<sequence length="493" mass="54111">MHPRLKQLQIQTRRHFLQQSATGLGGIALASLMGDSKAADVTPAKSVAAAKPVAADPLTLRQPHFPAKAKRVIYLHMTGSPPNLDMFDYKPSLARHTDQDCPDEFLAGREFAFTSGTPKLMGSPRTWSQVGKHGTWMSDAVPHFHGIADDLCMVHSMYTDQFNHAPAELLVYTGSPRSGRPSMGSWVTYGLGSENENLPGFVVLISSGVQPNGGKASFGSGFLPSVYQGVQCRSKGDPVLYASDPNGMDRQLRRKTLDALHDLNELQAAEMGHPETLTRISQYELAFRMQTAVPEVMDISQESQKTLEAYGAKPGESSLANNCLLARRLVESGVRFVQLFDWGWDFHGTGADTGITDGLTKKCATMDKPIAALIKDLKQRGLFEDTLIVWGGEFGRTPFREGRTAGSKVLGRDHYPDAFTMWMAGAGVKGGFDYGKSDELGFSVAENPVHVHDLQATILHLLGFDHEQLTYRFQGRDFRLTDVHGHVVHDLLT</sequence>
<comment type="caution">
    <text evidence="1">The sequence shown here is derived from an EMBL/GenBank/DDBJ whole genome shotgun (WGS) entry which is preliminary data.</text>
</comment>
<dbReference type="InterPro" id="IPR006311">
    <property type="entry name" value="TAT_signal"/>
</dbReference>
<organism evidence="1 2">
    <name type="scientific">Rhodopirellula maiorica SM1</name>
    <dbReference type="NCBI Taxonomy" id="1265738"/>
    <lineage>
        <taxon>Bacteria</taxon>
        <taxon>Pseudomonadati</taxon>
        <taxon>Planctomycetota</taxon>
        <taxon>Planctomycetia</taxon>
        <taxon>Pirellulales</taxon>
        <taxon>Pirellulaceae</taxon>
        <taxon>Novipirellula</taxon>
    </lineage>
</organism>
<dbReference type="InterPro" id="IPR010869">
    <property type="entry name" value="DUF1501"/>
</dbReference>
<keyword evidence="2" id="KW-1185">Reference proteome</keyword>
<dbReference type="EMBL" id="ANOG01000874">
    <property type="protein sequence ID" value="EMI17018.1"/>
    <property type="molecule type" value="Genomic_DNA"/>
</dbReference>
<gene>
    <name evidence="1" type="ORF">RMSM_06047</name>
</gene>
<dbReference type="Proteomes" id="UP000011991">
    <property type="component" value="Unassembled WGS sequence"/>
</dbReference>
<dbReference type="PANTHER" id="PTHR43737:SF1">
    <property type="entry name" value="DUF1501 DOMAIN-CONTAINING PROTEIN"/>
    <property type="match status" value="1"/>
</dbReference>
<dbReference type="OrthoDB" id="127333at2"/>
<reference evidence="1 2" key="1">
    <citation type="journal article" date="2013" name="Mar. Genomics">
        <title>Expression of sulfatases in Rhodopirellula baltica and the diversity of sulfatases in the genus Rhodopirellula.</title>
        <authorList>
            <person name="Wegner C.E."/>
            <person name="Richter-Heitmann T."/>
            <person name="Klindworth A."/>
            <person name="Klockow C."/>
            <person name="Richter M."/>
            <person name="Achstetter T."/>
            <person name="Glockner F.O."/>
            <person name="Harder J."/>
        </authorList>
    </citation>
    <scope>NUCLEOTIDE SEQUENCE [LARGE SCALE GENOMIC DNA]</scope>
    <source>
        <strain evidence="1 2">SM1</strain>
    </source>
</reference>
<dbReference type="Pfam" id="PF07394">
    <property type="entry name" value="DUF1501"/>
    <property type="match status" value="1"/>
</dbReference>
<protein>
    <submittedName>
        <fullName evidence="1">Secreted protein containing DUF1501</fullName>
    </submittedName>
</protein>
<dbReference type="SUPFAM" id="SSF53649">
    <property type="entry name" value="Alkaline phosphatase-like"/>
    <property type="match status" value="1"/>
</dbReference>
<accession>M5RC03</accession>
<evidence type="ECO:0000313" key="1">
    <source>
        <dbReference type="EMBL" id="EMI17018.1"/>
    </source>
</evidence>
<dbReference type="InterPro" id="IPR017850">
    <property type="entry name" value="Alkaline_phosphatase_core_sf"/>
</dbReference>
<proteinExistence type="predicted"/>
<dbReference type="RefSeq" id="WP_008705001.1">
    <property type="nucleotide sequence ID" value="NZ_ANOG01000874.1"/>
</dbReference>
<dbReference type="Gene3D" id="3.40.720.10">
    <property type="entry name" value="Alkaline Phosphatase, subunit A"/>
    <property type="match status" value="1"/>
</dbReference>
<dbReference type="AlphaFoldDB" id="M5RC03"/>